<proteinExistence type="predicted"/>
<keyword evidence="2" id="KW-1185">Reference proteome</keyword>
<dbReference type="Proteomes" id="UP000319941">
    <property type="component" value="Unassembled WGS sequence"/>
</dbReference>
<comment type="caution">
    <text evidence="1">The sequence shown here is derived from an EMBL/GenBank/DDBJ whole genome shotgun (WGS) entry which is preliminary data.</text>
</comment>
<dbReference type="PANTHER" id="PTHR34472:SF1">
    <property type="entry name" value="SULFUR CARRIER PROTEIN THIS"/>
    <property type="match status" value="1"/>
</dbReference>
<dbReference type="CDD" id="cd00565">
    <property type="entry name" value="Ubl_ThiS"/>
    <property type="match status" value="1"/>
</dbReference>
<name>A0A558HSA6_9GAMM</name>
<dbReference type="InterPro" id="IPR003749">
    <property type="entry name" value="ThiS/MoaD-like"/>
</dbReference>
<dbReference type="AlphaFoldDB" id="A0A558HSA6"/>
<protein>
    <submittedName>
        <fullName evidence="1">Sulfur carrier protein ThiS</fullName>
    </submittedName>
</protein>
<dbReference type="STRING" id="553385.GCA_000591415_01277"/>
<dbReference type="RefSeq" id="WP_024951494.1">
    <property type="nucleotide sequence ID" value="NZ_CAWOWR010000087.1"/>
</dbReference>
<dbReference type="OrthoDB" id="9800283at2"/>
<dbReference type="InterPro" id="IPR012675">
    <property type="entry name" value="Beta-grasp_dom_sf"/>
</dbReference>
<dbReference type="SUPFAM" id="SSF54285">
    <property type="entry name" value="MoaD/ThiS"/>
    <property type="match status" value="1"/>
</dbReference>
<organism evidence="1 2">
    <name type="scientific">Cobetia crustatorum</name>
    <dbReference type="NCBI Taxonomy" id="553385"/>
    <lineage>
        <taxon>Bacteria</taxon>
        <taxon>Pseudomonadati</taxon>
        <taxon>Pseudomonadota</taxon>
        <taxon>Gammaproteobacteria</taxon>
        <taxon>Oceanospirillales</taxon>
        <taxon>Halomonadaceae</taxon>
        <taxon>Cobetia</taxon>
    </lineage>
</organism>
<gene>
    <name evidence="1" type="primary">thiS</name>
    <name evidence="1" type="ORF">FQP86_05750</name>
</gene>
<dbReference type="NCBIfam" id="TIGR01683">
    <property type="entry name" value="thiS"/>
    <property type="match status" value="1"/>
</dbReference>
<reference evidence="1 2" key="1">
    <citation type="submission" date="2019-07" db="EMBL/GenBank/DDBJ databases">
        <title>Diversity of Bacteria from Kongsfjorden, Arctic.</title>
        <authorList>
            <person name="Yu Y."/>
        </authorList>
    </citation>
    <scope>NUCLEOTIDE SEQUENCE [LARGE SCALE GENOMIC DNA]</scope>
    <source>
        <strain evidence="1 2">SM1923</strain>
    </source>
</reference>
<dbReference type="EMBL" id="VNFH01000003">
    <property type="protein sequence ID" value="TVU72025.1"/>
    <property type="molecule type" value="Genomic_DNA"/>
</dbReference>
<dbReference type="Gene3D" id="3.10.20.30">
    <property type="match status" value="1"/>
</dbReference>
<evidence type="ECO:0000313" key="1">
    <source>
        <dbReference type="EMBL" id="TVU72025.1"/>
    </source>
</evidence>
<dbReference type="InterPro" id="IPR010035">
    <property type="entry name" value="Thi_S"/>
</dbReference>
<dbReference type="PANTHER" id="PTHR34472">
    <property type="entry name" value="SULFUR CARRIER PROTEIN THIS"/>
    <property type="match status" value="1"/>
</dbReference>
<dbReference type="InterPro" id="IPR016155">
    <property type="entry name" value="Mopterin_synth/thiamin_S_b"/>
</dbReference>
<evidence type="ECO:0000313" key="2">
    <source>
        <dbReference type="Proteomes" id="UP000319941"/>
    </source>
</evidence>
<accession>A0A558HSA6</accession>
<dbReference type="Pfam" id="PF02597">
    <property type="entry name" value="ThiS"/>
    <property type="match status" value="1"/>
</dbReference>
<sequence>MQIQLNGEDHVVADTTTIAALVESLGLEGRRLAVECNDDIVPRSEHAGTRLHDGDRIEIVHAIGGG</sequence>